<dbReference type="RefSeq" id="WP_013703162.1">
    <property type="nucleotide sequence ID" value="NC_015387.1"/>
</dbReference>
<dbReference type="eggNOG" id="COG3212">
    <property type="taxonomic scope" value="Bacteria"/>
</dbReference>
<dbReference type="HOGENOM" id="CLU_098908_0_0_0"/>
<accession>F2NQ06</accession>
<name>F2NQ06_MARHT</name>
<organism evidence="1 2">
    <name type="scientific">Marinithermus hydrothermalis (strain DSM 14884 / JCM 11576 / T1)</name>
    <dbReference type="NCBI Taxonomy" id="869210"/>
    <lineage>
        <taxon>Bacteria</taxon>
        <taxon>Thermotogati</taxon>
        <taxon>Deinococcota</taxon>
        <taxon>Deinococci</taxon>
        <taxon>Thermales</taxon>
        <taxon>Thermaceae</taxon>
        <taxon>Marinithermus</taxon>
    </lineage>
</organism>
<keyword evidence="2" id="KW-1185">Reference proteome</keyword>
<dbReference type="Proteomes" id="UP000007030">
    <property type="component" value="Chromosome"/>
</dbReference>
<protein>
    <recommendedName>
        <fullName evidence="3">Propeptide PepSY amd peptidase M4</fullName>
    </recommendedName>
</protein>
<evidence type="ECO:0000313" key="1">
    <source>
        <dbReference type="EMBL" id="AEB11107.1"/>
    </source>
</evidence>
<gene>
    <name evidence="1" type="ordered locus">Marky_0353</name>
</gene>
<dbReference type="STRING" id="869210.Marky_0353"/>
<reference evidence="1 2" key="1">
    <citation type="journal article" date="2012" name="Stand. Genomic Sci.">
        <title>Complete genome sequence of the aerobic, heterotroph Marinithermus hydrothermalis type strain (T1(T)) from a deep-sea hydrothermal vent chimney.</title>
        <authorList>
            <person name="Copeland A."/>
            <person name="Gu W."/>
            <person name="Yasawong M."/>
            <person name="Lapidus A."/>
            <person name="Lucas S."/>
            <person name="Deshpande S."/>
            <person name="Pagani I."/>
            <person name="Tapia R."/>
            <person name="Cheng J.F."/>
            <person name="Goodwin L.A."/>
            <person name="Pitluck S."/>
            <person name="Liolios K."/>
            <person name="Ivanova N."/>
            <person name="Mavromatis K."/>
            <person name="Mikhailova N."/>
            <person name="Pati A."/>
            <person name="Chen A."/>
            <person name="Palaniappan K."/>
            <person name="Land M."/>
            <person name="Pan C."/>
            <person name="Brambilla E.M."/>
            <person name="Rohde M."/>
            <person name="Tindall B.J."/>
            <person name="Sikorski J."/>
            <person name="Goker M."/>
            <person name="Detter J.C."/>
            <person name="Bristow J."/>
            <person name="Eisen J.A."/>
            <person name="Markowitz V."/>
            <person name="Hugenholtz P."/>
            <person name="Kyrpides N.C."/>
            <person name="Klenk H.P."/>
            <person name="Woyke T."/>
        </authorList>
    </citation>
    <scope>NUCLEOTIDE SEQUENCE [LARGE SCALE GENOMIC DNA]</scope>
    <source>
        <strain evidence="2">DSM 14884 / JCM 11576 / T1</strain>
    </source>
</reference>
<proteinExistence type="predicted"/>
<dbReference type="AlphaFoldDB" id="F2NQ06"/>
<evidence type="ECO:0008006" key="3">
    <source>
        <dbReference type="Google" id="ProtNLM"/>
    </source>
</evidence>
<evidence type="ECO:0000313" key="2">
    <source>
        <dbReference type="Proteomes" id="UP000007030"/>
    </source>
</evidence>
<sequence>MMKRNSKTWIGASLLTLALLGLAAAQGMMGGGSGMMGGGMGGFPGTTGMGGPSSGMGGGMGMMAVYPATAKPIPKEQAERLLEAYAARLGPDAQIRDVMVFSNNYYAQVVNARGEGLGEVLVDRYTGNVFPEPGPNMTWNARAGFMGAPLGAVRYDLEAAQALAEGFLADYLPGAEVKAAQAFSGYYTFDFGRETVEGMLSVNAFTGEVWVHTWHGPFLGGDEE</sequence>
<dbReference type="EMBL" id="CP002630">
    <property type="protein sequence ID" value="AEB11107.1"/>
    <property type="molecule type" value="Genomic_DNA"/>
</dbReference>
<dbReference type="KEGG" id="mhd:Marky_0353"/>